<evidence type="ECO:0000313" key="3">
    <source>
        <dbReference type="Proteomes" id="UP001303115"/>
    </source>
</evidence>
<comment type="caution">
    <text evidence="2">The sequence shown here is derived from an EMBL/GenBank/DDBJ whole genome shotgun (WGS) entry which is preliminary data.</text>
</comment>
<reference evidence="3" key="1">
    <citation type="journal article" date="2023" name="Mol. Phylogenet. Evol.">
        <title>Genome-scale phylogeny and comparative genomics of the fungal order Sordariales.</title>
        <authorList>
            <person name="Hensen N."/>
            <person name="Bonometti L."/>
            <person name="Westerberg I."/>
            <person name="Brannstrom I.O."/>
            <person name="Guillou S."/>
            <person name="Cros-Aarteil S."/>
            <person name="Calhoun S."/>
            <person name="Haridas S."/>
            <person name="Kuo A."/>
            <person name="Mondo S."/>
            <person name="Pangilinan J."/>
            <person name="Riley R."/>
            <person name="LaButti K."/>
            <person name="Andreopoulos B."/>
            <person name="Lipzen A."/>
            <person name="Chen C."/>
            <person name="Yan M."/>
            <person name="Daum C."/>
            <person name="Ng V."/>
            <person name="Clum A."/>
            <person name="Steindorff A."/>
            <person name="Ohm R.A."/>
            <person name="Martin F."/>
            <person name="Silar P."/>
            <person name="Natvig D.O."/>
            <person name="Lalanne C."/>
            <person name="Gautier V."/>
            <person name="Ament-Velasquez S.L."/>
            <person name="Kruys A."/>
            <person name="Hutchinson M.I."/>
            <person name="Powell A.J."/>
            <person name="Barry K."/>
            <person name="Miller A.N."/>
            <person name="Grigoriev I.V."/>
            <person name="Debuchy R."/>
            <person name="Gladieux P."/>
            <person name="Hiltunen Thoren M."/>
            <person name="Johannesson H."/>
        </authorList>
    </citation>
    <scope>NUCLEOTIDE SEQUENCE [LARGE SCALE GENOMIC DNA]</scope>
    <source>
        <strain evidence="3">CBS 284.82</strain>
    </source>
</reference>
<keyword evidence="3" id="KW-1185">Reference proteome</keyword>
<gene>
    <name evidence="2" type="ORF">C8A01DRAFT_42219</name>
</gene>
<dbReference type="Proteomes" id="UP001303115">
    <property type="component" value="Unassembled WGS sequence"/>
</dbReference>
<proteinExistence type="predicted"/>
<dbReference type="Pfam" id="PF17111">
    <property type="entry name" value="PigL_N"/>
    <property type="match status" value="1"/>
</dbReference>
<protein>
    <recommendedName>
        <fullName evidence="1">Azaphilone pigments biosynthesis cluster protein L N-terminal domain-containing protein</fullName>
    </recommendedName>
</protein>
<dbReference type="AlphaFoldDB" id="A0AAN6SLC2"/>
<evidence type="ECO:0000259" key="1">
    <source>
        <dbReference type="Pfam" id="PF17111"/>
    </source>
</evidence>
<accession>A0AAN6SLC2</accession>
<feature type="domain" description="Azaphilone pigments biosynthesis cluster protein L N-terminal" evidence="1">
    <location>
        <begin position="1"/>
        <end position="98"/>
    </location>
</feature>
<evidence type="ECO:0000313" key="2">
    <source>
        <dbReference type="EMBL" id="KAK4031320.1"/>
    </source>
</evidence>
<dbReference type="EMBL" id="MU854881">
    <property type="protein sequence ID" value="KAK4031320.1"/>
    <property type="molecule type" value="Genomic_DNA"/>
</dbReference>
<name>A0AAN6SLC2_9PEZI</name>
<organism evidence="2 3">
    <name type="scientific">Parachaetomium inaequale</name>
    <dbReference type="NCBI Taxonomy" id="2588326"/>
    <lineage>
        <taxon>Eukaryota</taxon>
        <taxon>Fungi</taxon>
        <taxon>Dikarya</taxon>
        <taxon>Ascomycota</taxon>
        <taxon>Pezizomycotina</taxon>
        <taxon>Sordariomycetes</taxon>
        <taxon>Sordariomycetidae</taxon>
        <taxon>Sordariales</taxon>
        <taxon>Chaetomiaceae</taxon>
        <taxon>Parachaetomium</taxon>
    </lineage>
</organism>
<sequence length="125" mass="13292">MEPLSIAASSFTIVGAIAKASVAIFEFSRQAKDASTDLEGVSSELQALSEILDLLARHISRAPEGTLPASLSQQLGLSLEGCALVVARIDTTIDKYQKDGAWTKTKWAIFGRGDLEKLKGSLEAV</sequence>
<dbReference type="InterPro" id="IPR031348">
    <property type="entry name" value="PigL_N"/>
</dbReference>